<name>A0A7Z0SDW4_9GAMM</name>
<reference evidence="2 3" key="1">
    <citation type="submission" date="2020-05" db="EMBL/GenBank/DDBJ databases">
        <title>Horizontal transmission and recombination maintain forever young bacterial symbiont genomes.</title>
        <authorList>
            <person name="Russell S.L."/>
            <person name="Pepper-Tunick E."/>
            <person name="Svedberg J."/>
            <person name="Byrne A."/>
            <person name="Ruelas Castillo J."/>
            <person name="Vollmers C."/>
            <person name="Beinart R.A."/>
            <person name="Corbett-Detig R."/>
        </authorList>
    </citation>
    <scope>NUCLEOTIDE SEQUENCE [LARGE SCALE GENOMIC DNA]</scope>
    <source>
        <strain evidence="2">4727-3</strain>
    </source>
</reference>
<sequence length="126" mass="13270">MNLEKVIFGFFIVLSLTLNVGFVLGEYSNPAHHGLWLFGVVVVNLIATGLKLGDRSQIGALLLATSLVADFELIAAALEWTFAVHIIGTGITPEVITSIVSLAGGALVANIISVVILVSETLISRI</sequence>
<protein>
    <submittedName>
        <fullName evidence="2">Uncharacterized protein</fullName>
    </submittedName>
</protein>
<dbReference type="EMBL" id="JACCHS010000136">
    <property type="protein sequence ID" value="NYT47361.1"/>
    <property type="molecule type" value="Genomic_DNA"/>
</dbReference>
<accession>A0A7Z0SDW4</accession>
<keyword evidence="1" id="KW-1133">Transmembrane helix</keyword>
<organism evidence="2 3">
    <name type="scientific">Candidatus Methanofishera endochildressiae</name>
    <dbReference type="NCBI Taxonomy" id="2738884"/>
    <lineage>
        <taxon>Bacteria</taxon>
        <taxon>Pseudomonadati</taxon>
        <taxon>Pseudomonadota</taxon>
        <taxon>Gammaproteobacteria</taxon>
        <taxon>Candidatus Methanofishera</taxon>
    </lineage>
</organism>
<gene>
    <name evidence="2" type="ORF">H0A75_07090</name>
</gene>
<keyword evidence="1" id="KW-0472">Membrane</keyword>
<keyword evidence="1" id="KW-0812">Transmembrane</keyword>
<comment type="caution">
    <text evidence="2">The sequence shown here is derived from an EMBL/GenBank/DDBJ whole genome shotgun (WGS) entry which is preliminary data.</text>
</comment>
<feature type="transmembrane region" description="Helical" evidence="1">
    <location>
        <begin position="60"/>
        <end position="83"/>
    </location>
</feature>
<feature type="transmembrane region" description="Helical" evidence="1">
    <location>
        <begin position="95"/>
        <end position="118"/>
    </location>
</feature>
<proteinExistence type="predicted"/>
<dbReference type="InterPro" id="IPR045655">
    <property type="entry name" value="DUF6394"/>
</dbReference>
<dbReference type="AlphaFoldDB" id="A0A7Z0SDW4"/>
<feature type="transmembrane region" description="Helical" evidence="1">
    <location>
        <begin position="35"/>
        <end position="53"/>
    </location>
</feature>
<evidence type="ECO:0000256" key="1">
    <source>
        <dbReference type="SAM" id="Phobius"/>
    </source>
</evidence>
<dbReference type="Pfam" id="PF19931">
    <property type="entry name" value="DUF6394"/>
    <property type="match status" value="1"/>
</dbReference>
<dbReference type="Proteomes" id="UP000537890">
    <property type="component" value="Unassembled WGS sequence"/>
</dbReference>
<evidence type="ECO:0000313" key="2">
    <source>
        <dbReference type="EMBL" id="NYT47361.1"/>
    </source>
</evidence>
<evidence type="ECO:0000313" key="3">
    <source>
        <dbReference type="Proteomes" id="UP000537890"/>
    </source>
</evidence>